<dbReference type="Proteomes" id="UP000706039">
    <property type="component" value="Unassembled WGS sequence"/>
</dbReference>
<keyword evidence="1" id="KW-0732">Signal</keyword>
<reference evidence="2 3" key="1">
    <citation type="submission" date="2021-08" db="EMBL/GenBank/DDBJ databases">
        <authorList>
            <person name="Tuo L."/>
        </authorList>
    </citation>
    <scope>NUCLEOTIDE SEQUENCE [LARGE SCALE GENOMIC DNA]</scope>
    <source>
        <strain evidence="2 3">JCM 31229</strain>
    </source>
</reference>
<feature type="chain" id="PRO_5046033140" evidence="1">
    <location>
        <begin position="23"/>
        <end position="161"/>
    </location>
</feature>
<feature type="signal peptide" evidence="1">
    <location>
        <begin position="1"/>
        <end position="22"/>
    </location>
</feature>
<accession>A0ABS7PXX2</accession>
<evidence type="ECO:0000313" key="2">
    <source>
        <dbReference type="EMBL" id="MBY8826212.1"/>
    </source>
</evidence>
<protein>
    <submittedName>
        <fullName evidence="2">Uncharacterized protein</fullName>
    </submittedName>
</protein>
<gene>
    <name evidence="2" type="ORF">K7G82_28175</name>
</gene>
<sequence>MHKIHPVISVCMLILSGCGADAPSATTEAPGTVRAAAAGIATTAQSRLASDRIPRDKLPDFVETYAGGRYGTAFFGSNEKRKTGTLLYHAAASPADVAAFHQASMRRAGFDIQPPRTRVVRDRNETILDGSAVDGRTLSVVVIEQSPTEATIQMNFTVPVS</sequence>
<organism evidence="2 3">
    <name type="scientific">Sphingomonas colocasiae</name>
    <dbReference type="NCBI Taxonomy" id="1848973"/>
    <lineage>
        <taxon>Bacteria</taxon>
        <taxon>Pseudomonadati</taxon>
        <taxon>Pseudomonadota</taxon>
        <taxon>Alphaproteobacteria</taxon>
        <taxon>Sphingomonadales</taxon>
        <taxon>Sphingomonadaceae</taxon>
        <taxon>Sphingomonas</taxon>
    </lineage>
</organism>
<proteinExistence type="predicted"/>
<comment type="caution">
    <text evidence="2">The sequence shown here is derived from an EMBL/GenBank/DDBJ whole genome shotgun (WGS) entry which is preliminary data.</text>
</comment>
<evidence type="ECO:0000256" key="1">
    <source>
        <dbReference type="SAM" id="SignalP"/>
    </source>
</evidence>
<dbReference type="RefSeq" id="WP_222993650.1">
    <property type="nucleotide sequence ID" value="NZ_JAINVV010000015.1"/>
</dbReference>
<keyword evidence="3" id="KW-1185">Reference proteome</keyword>
<dbReference type="EMBL" id="JAINVV010000015">
    <property type="protein sequence ID" value="MBY8826212.1"/>
    <property type="molecule type" value="Genomic_DNA"/>
</dbReference>
<dbReference type="PROSITE" id="PS51257">
    <property type="entry name" value="PROKAR_LIPOPROTEIN"/>
    <property type="match status" value="1"/>
</dbReference>
<evidence type="ECO:0000313" key="3">
    <source>
        <dbReference type="Proteomes" id="UP000706039"/>
    </source>
</evidence>
<name>A0ABS7PXX2_9SPHN</name>